<dbReference type="GO" id="GO:0044283">
    <property type="term" value="P:small molecule biosynthetic process"/>
    <property type="evidence" value="ECO:0007669"/>
    <property type="project" value="UniProtKB-ARBA"/>
</dbReference>
<proteinExistence type="inferred from homology"/>
<dbReference type="InterPro" id="IPR027443">
    <property type="entry name" value="IPNS-like_sf"/>
</dbReference>
<accession>A0A9P8LFT5</accession>
<dbReference type="InterPro" id="IPR026992">
    <property type="entry name" value="DIOX_N"/>
</dbReference>
<dbReference type="PROSITE" id="PS51471">
    <property type="entry name" value="FE2OG_OXY"/>
    <property type="match status" value="1"/>
</dbReference>
<dbReference type="GO" id="GO:0046872">
    <property type="term" value="F:metal ion binding"/>
    <property type="evidence" value="ECO:0007669"/>
    <property type="project" value="UniProtKB-KW"/>
</dbReference>
<dbReference type="InterPro" id="IPR005123">
    <property type="entry name" value="Oxoglu/Fe-dep_dioxygenase_dom"/>
</dbReference>
<evidence type="ECO:0000256" key="1">
    <source>
        <dbReference type="ARBA" id="ARBA00008056"/>
    </source>
</evidence>
<dbReference type="Proteomes" id="UP000750711">
    <property type="component" value="Unassembled WGS sequence"/>
</dbReference>
<keyword evidence="2 4" id="KW-0479">Metal-binding</keyword>
<name>A0A9P8LFT5_9PEZI</name>
<dbReference type="Pfam" id="PF03171">
    <property type="entry name" value="2OG-FeII_Oxy"/>
    <property type="match status" value="1"/>
</dbReference>
<evidence type="ECO:0000313" key="6">
    <source>
        <dbReference type="EMBL" id="KAH0563450.1"/>
    </source>
</evidence>
<dbReference type="GO" id="GO:0016491">
    <property type="term" value="F:oxidoreductase activity"/>
    <property type="evidence" value="ECO:0007669"/>
    <property type="project" value="UniProtKB-KW"/>
</dbReference>
<dbReference type="Pfam" id="PF14226">
    <property type="entry name" value="DIOX_N"/>
    <property type="match status" value="1"/>
</dbReference>
<dbReference type="InterPro" id="IPR044861">
    <property type="entry name" value="IPNS-like_FE2OG_OXY"/>
</dbReference>
<gene>
    <name evidence="6" type="ORF">GP486_001987</name>
</gene>
<keyword evidence="7" id="KW-1185">Reference proteome</keyword>
<feature type="domain" description="Fe2OG dioxygenase" evidence="5">
    <location>
        <begin position="175"/>
        <end position="291"/>
    </location>
</feature>
<comment type="similarity">
    <text evidence="1 4">Belongs to the iron/ascorbate-dependent oxidoreductase family.</text>
</comment>
<evidence type="ECO:0000256" key="3">
    <source>
        <dbReference type="ARBA" id="ARBA00023004"/>
    </source>
</evidence>
<dbReference type="Gene3D" id="2.60.120.330">
    <property type="entry name" value="B-lactam Antibiotic, Isopenicillin N Synthase, Chain"/>
    <property type="match status" value="1"/>
</dbReference>
<evidence type="ECO:0000313" key="7">
    <source>
        <dbReference type="Proteomes" id="UP000750711"/>
    </source>
</evidence>
<evidence type="ECO:0000259" key="5">
    <source>
        <dbReference type="PROSITE" id="PS51471"/>
    </source>
</evidence>
<protein>
    <recommendedName>
        <fullName evidence="5">Fe2OG dioxygenase domain-containing protein</fullName>
    </recommendedName>
</protein>
<dbReference type="AlphaFoldDB" id="A0A9P8LFT5"/>
<sequence length="344" mass="38715">MELPTLDFSKFQSDSESERTELAGAIVDSFSKHGSVRLVNHGVPDQVVYDLFDWSERFFKLPLEEKMKIANERNPDPQRGWSYVGAEKTSKLNKDDLNGSTPDDLLDEKEHFDCSLPTDTDFPTKWPNEGDIPGFRDFMEKCIGILQNVGLQVLEAMEVGLALPPGLFVDRCTPPVHELRVCYYPPITKERMDEGKTRRTWPHSDFGMITLLFQDGAGGLEVEDRKHPGTYIPVVRGSPTEMVILISDTLEQLTNNVFRAGLHQVVVPVDMQKLQSGTLPERYSTTFFVKAGRHTSAGPLPQFVGPERPAVYKDITALQLHRHRVGKLYPAVHGEGNGFLEHDP</sequence>
<keyword evidence="4" id="KW-0560">Oxidoreductase</keyword>
<evidence type="ECO:0000256" key="2">
    <source>
        <dbReference type="ARBA" id="ARBA00022723"/>
    </source>
</evidence>
<keyword evidence="3 4" id="KW-0408">Iron</keyword>
<dbReference type="InterPro" id="IPR050295">
    <property type="entry name" value="Plant_2OG-oxidoreductases"/>
</dbReference>
<reference evidence="6" key="1">
    <citation type="submission" date="2021-03" db="EMBL/GenBank/DDBJ databases">
        <title>Comparative genomics and phylogenomic investigation of the class Geoglossomycetes provide insights into ecological specialization and systematics.</title>
        <authorList>
            <person name="Melie T."/>
            <person name="Pirro S."/>
            <person name="Miller A.N."/>
            <person name="Quandt A."/>
        </authorList>
    </citation>
    <scope>NUCLEOTIDE SEQUENCE</scope>
    <source>
        <strain evidence="6">CAQ_001_2017</strain>
    </source>
</reference>
<evidence type="ECO:0000256" key="4">
    <source>
        <dbReference type="RuleBase" id="RU003682"/>
    </source>
</evidence>
<dbReference type="PANTHER" id="PTHR47991">
    <property type="entry name" value="OXOGLUTARATE/IRON-DEPENDENT DIOXYGENASE"/>
    <property type="match status" value="1"/>
</dbReference>
<dbReference type="SUPFAM" id="SSF51197">
    <property type="entry name" value="Clavaminate synthase-like"/>
    <property type="match status" value="1"/>
</dbReference>
<comment type="caution">
    <text evidence="6">The sequence shown here is derived from an EMBL/GenBank/DDBJ whole genome shotgun (WGS) entry which is preliminary data.</text>
</comment>
<dbReference type="EMBL" id="JAGHQM010000201">
    <property type="protein sequence ID" value="KAH0563450.1"/>
    <property type="molecule type" value="Genomic_DNA"/>
</dbReference>
<organism evidence="6 7">
    <name type="scientific">Trichoglossum hirsutum</name>
    <dbReference type="NCBI Taxonomy" id="265104"/>
    <lineage>
        <taxon>Eukaryota</taxon>
        <taxon>Fungi</taxon>
        <taxon>Dikarya</taxon>
        <taxon>Ascomycota</taxon>
        <taxon>Pezizomycotina</taxon>
        <taxon>Geoglossomycetes</taxon>
        <taxon>Geoglossales</taxon>
        <taxon>Geoglossaceae</taxon>
        <taxon>Trichoglossum</taxon>
    </lineage>
</organism>